<dbReference type="Proteomes" id="UP000245212">
    <property type="component" value="Unassembled WGS sequence"/>
</dbReference>
<dbReference type="SUPFAM" id="SSF51316">
    <property type="entry name" value="Mss4-like"/>
    <property type="match status" value="1"/>
</dbReference>
<proteinExistence type="inferred from homology"/>
<dbReference type="PANTHER" id="PTHR33337">
    <property type="entry name" value="GFA DOMAIN-CONTAINING PROTEIN"/>
    <property type="match status" value="1"/>
</dbReference>
<comment type="caution">
    <text evidence="6">The sequence shown here is derived from an EMBL/GenBank/DDBJ whole genome shotgun (WGS) entry which is preliminary data.</text>
</comment>
<dbReference type="AlphaFoldDB" id="A0A2V1K6I6"/>
<organism evidence="6 7">
    <name type="scientific">Corticimicrobacter populi</name>
    <dbReference type="NCBI Taxonomy" id="2175229"/>
    <lineage>
        <taxon>Bacteria</taxon>
        <taxon>Pseudomonadati</taxon>
        <taxon>Pseudomonadota</taxon>
        <taxon>Betaproteobacteria</taxon>
        <taxon>Burkholderiales</taxon>
        <taxon>Alcaligenaceae</taxon>
        <taxon>Corticimicrobacter</taxon>
    </lineage>
</organism>
<dbReference type="Pfam" id="PF04828">
    <property type="entry name" value="GFA"/>
    <property type="match status" value="1"/>
</dbReference>
<evidence type="ECO:0000256" key="1">
    <source>
        <dbReference type="ARBA" id="ARBA00005495"/>
    </source>
</evidence>
<dbReference type="EMBL" id="QETA01000001">
    <property type="protein sequence ID" value="PWF25289.1"/>
    <property type="molecule type" value="Genomic_DNA"/>
</dbReference>
<name>A0A2V1K6I6_9BURK</name>
<dbReference type="GO" id="GO:0046872">
    <property type="term" value="F:metal ion binding"/>
    <property type="evidence" value="ECO:0007669"/>
    <property type="project" value="UniProtKB-KW"/>
</dbReference>
<feature type="domain" description="CENP-V/GFA" evidence="5">
    <location>
        <begin position="7"/>
        <end position="107"/>
    </location>
</feature>
<dbReference type="InterPro" id="IPR011057">
    <property type="entry name" value="Mss4-like_sf"/>
</dbReference>
<gene>
    <name evidence="6" type="ORF">DD235_03850</name>
</gene>
<evidence type="ECO:0000313" key="6">
    <source>
        <dbReference type="EMBL" id="PWF25289.1"/>
    </source>
</evidence>
<evidence type="ECO:0000256" key="2">
    <source>
        <dbReference type="ARBA" id="ARBA00022723"/>
    </source>
</evidence>
<evidence type="ECO:0000256" key="3">
    <source>
        <dbReference type="ARBA" id="ARBA00022833"/>
    </source>
</evidence>
<evidence type="ECO:0000259" key="5">
    <source>
        <dbReference type="PROSITE" id="PS51891"/>
    </source>
</evidence>
<accession>A0A2V1K6I6</accession>
<comment type="similarity">
    <text evidence="1">Belongs to the Gfa family.</text>
</comment>
<evidence type="ECO:0000256" key="4">
    <source>
        <dbReference type="ARBA" id="ARBA00023239"/>
    </source>
</evidence>
<protein>
    <submittedName>
        <fullName evidence="6">Aldehyde-activating protein</fullName>
    </submittedName>
</protein>
<keyword evidence="7" id="KW-1185">Reference proteome</keyword>
<keyword evidence="3" id="KW-0862">Zinc</keyword>
<dbReference type="PROSITE" id="PS51891">
    <property type="entry name" value="CENP_V_GFA"/>
    <property type="match status" value="1"/>
</dbReference>
<evidence type="ECO:0000313" key="7">
    <source>
        <dbReference type="Proteomes" id="UP000245212"/>
    </source>
</evidence>
<reference evidence="7" key="1">
    <citation type="submission" date="2018-05" db="EMBL/GenBank/DDBJ databases">
        <authorList>
            <person name="Li Y."/>
        </authorList>
    </citation>
    <scope>NUCLEOTIDE SEQUENCE [LARGE SCALE GENOMIC DNA]</scope>
    <source>
        <strain evidence="7">3d-2-2</strain>
    </source>
</reference>
<keyword evidence="4" id="KW-0456">Lyase</keyword>
<dbReference type="PANTHER" id="PTHR33337:SF40">
    <property type="entry name" value="CENP-V_GFA DOMAIN-CONTAINING PROTEIN-RELATED"/>
    <property type="match status" value="1"/>
</dbReference>
<dbReference type="GO" id="GO:0016846">
    <property type="term" value="F:carbon-sulfur lyase activity"/>
    <property type="evidence" value="ECO:0007669"/>
    <property type="project" value="InterPro"/>
</dbReference>
<keyword evidence="2" id="KW-0479">Metal-binding</keyword>
<sequence>MIASHRHHGYCLCGAVKLTLDIERPTLSACHCSMCRRWGGGPLLSVDSHGVPALEGEEHISVYASSEWAERGFCSRCGSHLFYRLRDGNWYSVSPGLFDESGTWPFELQVFVDDKPDNYAFANKTLEMTGEQVVALFAK</sequence>
<dbReference type="InterPro" id="IPR006913">
    <property type="entry name" value="CENP-V/GFA"/>
</dbReference>
<dbReference type="Gene3D" id="3.90.1590.10">
    <property type="entry name" value="glutathione-dependent formaldehyde- activating enzyme (gfa)"/>
    <property type="match status" value="1"/>
</dbReference>